<evidence type="ECO:0000256" key="1">
    <source>
        <dbReference type="ARBA" id="ARBA00023098"/>
    </source>
</evidence>
<proteinExistence type="predicted"/>
<dbReference type="PANTHER" id="PTHR11941">
    <property type="entry name" value="ENOYL-COA HYDRATASE-RELATED"/>
    <property type="match status" value="1"/>
</dbReference>
<dbReference type="InterPro" id="IPR001753">
    <property type="entry name" value="Enoyl-CoA_hydra/iso"/>
</dbReference>
<dbReference type="InterPro" id="IPR029045">
    <property type="entry name" value="ClpP/crotonase-like_dom_sf"/>
</dbReference>
<dbReference type="GO" id="GO:0006635">
    <property type="term" value="P:fatty acid beta-oxidation"/>
    <property type="evidence" value="ECO:0007669"/>
    <property type="project" value="TreeGrafter"/>
</dbReference>
<accession>A0A381RW43</accession>
<dbReference type="SUPFAM" id="SSF52096">
    <property type="entry name" value="ClpP/crotonase"/>
    <property type="match status" value="1"/>
</dbReference>
<keyword evidence="1" id="KW-0443">Lipid metabolism</keyword>
<dbReference type="AlphaFoldDB" id="A0A381RW43"/>
<evidence type="ECO:0008006" key="4">
    <source>
        <dbReference type="Google" id="ProtNLM"/>
    </source>
</evidence>
<dbReference type="EMBL" id="UINC01002323">
    <property type="protein sequence ID" value="SUZ95414.1"/>
    <property type="molecule type" value="Genomic_DNA"/>
</dbReference>
<evidence type="ECO:0000313" key="3">
    <source>
        <dbReference type="EMBL" id="SUZ95414.1"/>
    </source>
</evidence>
<evidence type="ECO:0000256" key="2">
    <source>
        <dbReference type="ARBA" id="ARBA00023239"/>
    </source>
</evidence>
<dbReference type="CDD" id="cd06558">
    <property type="entry name" value="crotonase-like"/>
    <property type="match status" value="1"/>
</dbReference>
<sequence length="273" mass="28589">MATGPAGYPPAVTEVTERPLLRVERRDDGVVLATLDRPKVNALDAALLHEIEALALDCADDPPGAVVVTGAGRMFAAGAELAGFADPDLRPIQADAFRSAFAAFERIPCPTIAAVNGLALGGGAELAWCCDLRILGERSVFGQPEVLLGIIPGGGATQRLTRLVGRSTAKRLIWGGAQVDASEALRLGLADEVVPDDGLLERALALAAGYAAGPRVAIRAAKRAIDEGLRLSLDAGVDLELDLFMEVFETDDARHGVESFFEHGPGRATFRGC</sequence>
<dbReference type="Pfam" id="PF00378">
    <property type="entry name" value="ECH_1"/>
    <property type="match status" value="1"/>
</dbReference>
<dbReference type="PANTHER" id="PTHR11941:SF169">
    <property type="entry name" value="(7AS)-7A-METHYL-1,5-DIOXO-2,3,5,6,7,7A-HEXAHYDRO-1H-INDENE-CARBOXYL-COA HYDROLASE"/>
    <property type="match status" value="1"/>
</dbReference>
<protein>
    <recommendedName>
        <fullName evidence="4">Enoyl-CoA hydratase</fullName>
    </recommendedName>
</protein>
<organism evidence="3">
    <name type="scientific">marine metagenome</name>
    <dbReference type="NCBI Taxonomy" id="408172"/>
    <lineage>
        <taxon>unclassified sequences</taxon>
        <taxon>metagenomes</taxon>
        <taxon>ecological metagenomes</taxon>
    </lineage>
</organism>
<keyword evidence="2" id="KW-0456">Lyase</keyword>
<name>A0A381RW43_9ZZZZ</name>
<dbReference type="GO" id="GO:0016829">
    <property type="term" value="F:lyase activity"/>
    <property type="evidence" value="ECO:0007669"/>
    <property type="project" value="UniProtKB-KW"/>
</dbReference>
<reference evidence="3" key="1">
    <citation type="submission" date="2018-05" db="EMBL/GenBank/DDBJ databases">
        <authorList>
            <person name="Lanie J.A."/>
            <person name="Ng W.-L."/>
            <person name="Kazmierczak K.M."/>
            <person name="Andrzejewski T.M."/>
            <person name="Davidsen T.M."/>
            <person name="Wayne K.J."/>
            <person name="Tettelin H."/>
            <person name="Glass J.I."/>
            <person name="Rusch D."/>
            <person name="Podicherti R."/>
            <person name="Tsui H.-C.T."/>
            <person name="Winkler M.E."/>
        </authorList>
    </citation>
    <scope>NUCLEOTIDE SEQUENCE</scope>
</reference>
<dbReference type="Gene3D" id="3.90.226.10">
    <property type="entry name" value="2-enoyl-CoA Hydratase, Chain A, domain 1"/>
    <property type="match status" value="1"/>
</dbReference>
<gene>
    <name evidence="3" type="ORF">METZ01_LOCUS48268</name>
</gene>